<dbReference type="PANTHER" id="PTHR16188:SF14">
    <property type="entry name" value="GEO07393P1"/>
    <property type="match status" value="1"/>
</dbReference>
<dbReference type="GeneTree" id="ENSGT00950000182985"/>
<evidence type="ECO:0000313" key="7">
    <source>
        <dbReference type="Proteomes" id="UP000694388"/>
    </source>
</evidence>
<dbReference type="AlphaFoldDB" id="A0A8C4N6N3"/>
<evidence type="ECO:0000256" key="3">
    <source>
        <dbReference type="ARBA" id="ARBA00023272"/>
    </source>
</evidence>
<evidence type="ECO:0000256" key="4">
    <source>
        <dbReference type="SAM" id="Coils"/>
    </source>
</evidence>
<dbReference type="Proteomes" id="UP000694388">
    <property type="component" value="Unplaced"/>
</dbReference>
<keyword evidence="7" id="KW-1185">Reference proteome</keyword>
<evidence type="ECO:0000256" key="1">
    <source>
        <dbReference type="ARBA" id="ARBA00005483"/>
    </source>
</evidence>
<dbReference type="PANTHER" id="PTHR16188">
    <property type="entry name" value="PROTEIN PHOSPHATASE 1 INHIBITOR POTENTIATED BY PROTEIN KINASE C"/>
    <property type="match status" value="1"/>
</dbReference>
<organism evidence="6 7">
    <name type="scientific">Eptatretus burgeri</name>
    <name type="common">Inshore hagfish</name>
    <dbReference type="NCBI Taxonomy" id="7764"/>
    <lineage>
        <taxon>Eukaryota</taxon>
        <taxon>Metazoa</taxon>
        <taxon>Chordata</taxon>
        <taxon>Craniata</taxon>
        <taxon>Vertebrata</taxon>
        <taxon>Cyclostomata</taxon>
        <taxon>Myxini</taxon>
        <taxon>Myxiniformes</taxon>
        <taxon>Myxinidae</taxon>
        <taxon>Eptatretinae</taxon>
        <taxon>Eptatretus</taxon>
    </lineage>
</organism>
<proteinExistence type="inferred from homology"/>
<dbReference type="Pfam" id="PF05361">
    <property type="entry name" value="PP1_inhibitor"/>
    <property type="match status" value="1"/>
</dbReference>
<feature type="region of interest" description="Disordered" evidence="5">
    <location>
        <begin position="1"/>
        <end position="29"/>
    </location>
</feature>
<dbReference type="GO" id="GO:0005737">
    <property type="term" value="C:cytoplasm"/>
    <property type="evidence" value="ECO:0007669"/>
    <property type="project" value="InterPro"/>
</dbReference>
<accession>A0A8C4N6N3</accession>
<evidence type="ECO:0000313" key="6">
    <source>
        <dbReference type="Ensembl" id="ENSEBUP00000002205.1"/>
    </source>
</evidence>
<dbReference type="SUPFAM" id="SSF81790">
    <property type="entry name" value="Myosin phosphatase inhibitor 17kDa protein, CPI-17"/>
    <property type="match status" value="1"/>
</dbReference>
<keyword evidence="4" id="KW-0175">Coiled coil</keyword>
<name>A0A8C4N6N3_EPTBU</name>
<dbReference type="Gene3D" id="1.10.150.220">
    <property type="entry name" value="CPI-17"/>
    <property type="match status" value="1"/>
</dbReference>
<sequence>MADEHVDGGAPARVAFHGGQPEAPPCPALRRPGKVTVRYNRRELQRRLDLEEWIDESLHELFACDEEEMPELEIDIDELLDLNNDEQRKEALREFMSELLERIKGMRKLSHHRK</sequence>
<dbReference type="InterPro" id="IPR008025">
    <property type="entry name" value="CPI-17"/>
</dbReference>
<dbReference type="Ensembl" id="ENSEBUT00000002554.1">
    <property type="protein sequence ID" value="ENSEBUP00000002205.1"/>
    <property type="gene ID" value="ENSEBUG00000001713.1"/>
</dbReference>
<dbReference type="InterPro" id="IPR036658">
    <property type="entry name" value="CPI-17_sf"/>
</dbReference>
<feature type="coiled-coil region" evidence="4">
    <location>
        <begin position="69"/>
        <end position="102"/>
    </location>
</feature>
<keyword evidence="3" id="KW-0650">Protein phosphatase inhibitor</keyword>
<keyword evidence="2" id="KW-0597">Phosphoprotein</keyword>
<dbReference type="OMA" id="HECCKPT"/>
<protein>
    <submittedName>
        <fullName evidence="6">Protein phosphatase 1 regulatory inhibitor subunit 14D</fullName>
    </submittedName>
</protein>
<evidence type="ECO:0000256" key="2">
    <source>
        <dbReference type="ARBA" id="ARBA00022553"/>
    </source>
</evidence>
<evidence type="ECO:0000256" key="5">
    <source>
        <dbReference type="SAM" id="MobiDB-lite"/>
    </source>
</evidence>
<reference evidence="6" key="1">
    <citation type="submission" date="2025-08" db="UniProtKB">
        <authorList>
            <consortium name="Ensembl"/>
        </authorList>
    </citation>
    <scope>IDENTIFICATION</scope>
</reference>
<reference evidence="6" key="2">
    <citation type="submission" date="2025-09" db="UniProtKB">
        <authorList>
            <consortium name="Ensembl"/>
        </authorList>
    </citation>
    <scope>IDENTIFICATION</scope>
</reference>
<comment type="similarity">
    <text evidence="1">Belongs to the PP1 inhibitor family.</text>
</comment>
<dbReference type="GO" id="GO:0004865">
    <property type="term" value="F:protein serine/threonine phosphatase inhibitor activity"/>
    <property type="evidence" value="ECO:0007669"/>
    <property type="project" value="TreeGrafter"/>
</dbReference>